<keyword evidence="3" id="KW-1185">Reference proteome</keyword>
<dbReference type="Proteomes" id="UP000032737">
    <property type="component" value="Chromosome"/>
</dbReference>
<protein>
    <submittedName>
        <fullName evidence="2">Uncharacterized protein</fullName>
    </submittedName>
</protein>
<accession>U4KTB2</accession>
<organism evidence="2 3">
    <name type="scientific">Acholeplasma brassicae</name>
    <dbReference type="NCBI Taxonomy" id="61635"/>
    <lineage>
        <taxon>Bacteria</taxon>
        <taxon>Bacillati</taxon>
        <taxon>Mycoplasmatota</taxon>
        <taxon>Mollicutes</taxon>
        <taxon>Acholeplasmatales</taxon>
        <taxon>Acholeplasmataceae</taxon>
        <taxon>Acholeplasma</taxon>
    </lineage>
</organism>
<evidence type="ECO:0000256" key="1">
    <source>
        <dbReference type="SAM" id="Phobius"/>
    </source>
</evidence>
<sequence length="98" mass="11289">MGFWEFLITEMIWHLVFIGMGMLIISVLANFYFERTFHRPLIQKVLNVTSNFLAVTATLVFITALIASVIENMQLYNWIILGFIVISLIVSVKVYKGD</sequence>
<dbReference type="HOGENOM" id="CLU_2313969_0_0_14"/>
<evidence type="ECO:0000313" key="3">
    <source>
        <dbReference type="Proteomes" id="UP000032737"/>
    </source>
</evidence>
<feature type="transmembrane region" description="Helical" evidence="1">
    <location>
        <begin position="12"/>
        <end position="33"/>
    </location>
</feature>
<feature type="transmembrane region" description="Helical" evidence="1">
    <location>
        <begin position="45"/>
        <end position="70"/>
    </location>
</feature>
<dbReference type="STRING" id="61635.BN85313630"/>
<name>U4KTB2_9MOLU</name>
<dbReference type="EMBL" id="FO681348">
    <property type="protein sequence ID" value="CCV66384.1"/>
    <property type="molecule type" value="Genomic_DNA"/>
</dbReference>
<keyword evidence="1" id="KW-1133">Transmembrane helix</keyword>
<feature type="transmembrane region" description="Helical" evidence="1">
    <location>
        <begin position="76"/>
        <end position="95"/>
    </location>
</feature>
<dbReference type="KEGG" id="abra:BN85313630"/>
<dbReference type="AlphaFoldDB" id="U4KTB2"/>
<keyword evidence="1" id="KW-0472">Membrane</keyword>
<evidence type="ECO:0000313" key="2">
    <source>
        <dbReference type="EMBL" id="CCV66384.1"/>
    </source>
</evidence>
<keyword evidence="1" id="KW-0812">Transmembrane</keyword>
<dbReference type="RefSeq" id="WP_030005244.1">
    <property type="nucleotide sequence ID" value="NC_022549.1"/>
</dbReference>
<reference evidence="2 3" key="1">
    <citation type="journal article" date="2013" name="J. Mol. Microbiol. Biotechnol.">
        <title>Analysis of the Complete Genomes of Acholeplasma brassicae , A. palmae and A. laidlawii and Their Comparison to the Obligate Parasites from ' Candidatus Phytoplasma'.</title>
        <authorList>
            <person name="Kube M."/>
            <person name="Siewert C."/>
            <person name="Migdoll A.M."/>
            <person name="Duduk B."/>
            <person name="Holz S."/>
            <person name="Rabus R."/>
            <person name="Seemuller E."/>
            <person name="Mitrovic J."/>
            <person name="Muller I."/>
            <person name="Buttner C."/>
            <person name="Reinhardt R."/>
        </authorList>
    </citation>
    <scope>NUCLEOTIDE SEQUENCE [LARGE SCALE GENOMIC DNA]</scope>
    <source>
        <strain evidence="3">0502</strain>
    </source>
</reference>
<proteinExistence type="predicted"/>
<gene>
    <name evidence="2" type="ORF">BN85313630</name>
</gene>